<dbReference type="Proteomes" id="UP000485058">
    <property type="component" value="Unassembled WGS sequence"/>
</dbReference>
<sequence length="296" mass="31918">MNSWTLRRLGVGAAGTLGAVAATAPAASARAPPVQLYLFNAYRADEIALAAQDLAAMFDAKEAVRAARPSAVVVEEVPSSHTPLSQEGSSVSSEGECADEVIQSTFLTARPGQAASSGGQGQMHELLRLTSKLLCSPGLQREVVKVMMEDEEVRELMLRQTQMRNLDAYLQAITYLTSIGLRQDEVCNMASISVVLLGLNPETRIKPVVEYLQRRGMPDESIPDLVLKHPRIFEYRLESSDASSLCKGRARIQVDVLPIGPNGSKVAAVNYFRDNATFLESPVSPVPPSPTPALLT</sequence>
<comment type="similarity">
    <text evidence="1">Belongs to the mTERF family.</text>
</comment>
<protein>
    <submittedName>
        <fullName evidence="4">Mitochondrial transcription termination factor</fullName>
    </submittedName>
</protein>
<name>A0A699Z508_HAELA</name>
<dbReference type="EMBL" id="BLLF01000675">
    <property type="protein sequence ID" value="GFH14004.1"/>
    <property type="molecule type" value="Genomic_DNA"/>
</dbReference>
<accession>A0A699Z508</accession>
<evidence type="ECO:0000256" key="3">
    <source>
        <dbReference type="ARBA" id="ARBA00022946"/>
    </source>
</evidence>
<evidence type="ECO:0000256" key="2">
    <source>
        <dbReference type="ARBA" id="ARBA00022472"/>
    </source>
</evidence>
<keyword evidence="2" id="KW-0804">Transcription</keyword>
<comment type="caution">
    <text evidence="4">The sequence shown here is derived from an EMBL/GenBank/DDBJ whole genome shotgun (WGS) entry which is preliminary data.</text>
</comment>
<dbReference type="AlphaFoldDB" id="A0A699Z508"/>
<organism evidence="4 5">
    <name type="scientific">Haematococcus lacustris</name>
    <name type="common">Green alga</name>
    <name type="synonym">Haematococcus pluvialis</name>
    <dbReference type="NCBI Taxonomy" id="44745"/>
    <lineage>
        <taxon>Eukaryota</taxon>
        <taxon>Viridiplantae</taxon>
        <taxon>Chlorophyta</taxon>
        <taxon>core chlorophytes</taxon>
        <taxon>Chlorophyceae</taxon>
        <taxon>CS clade</taxon>
        <taxon>Chlamydomonadales</taxon>
        <taxon>Haematococcaceae</taxon>
        <taxon>Haematococcus</taxon>
    </lineage>
</organism>
<dbReference type="InterPro" id="IPR003690">
    <property type="entry name" value="MTERF"/>
</dbReference>
<keyword evidence="5" id="KW-1185">Reference proteome</keyword>
<dbReference type="InterPro" id="IPR038538">
    <property type="entry name" value="MTERF_sf"/>
</dbReference>
<evidence type="ECO:0000313" key="4">
    <source>
        <dbReference type="EMBL" id="GFH14004.1"/>
    </source>
</evidence>
<dbReference type="GO" id="GO:0003676">
    <property type="term" value="F:nucleic acid binding"/>
    <property type="evidence" value="ECO:0007669"/>
    <property type="project" value="InterPro"/>
</dbReference>
<evidence type="ECO:0000256" key="1">
    <source>
        <dbReference type="ARBA" id="ARBA00007692"/>
    </source>
</evidence>
<dbReference type="Gene3D" id="1.25.70.10">
    <property type="entry name" value="Transcription termination factor 3, mitochondrial"/>
    <property type="match status" value="1"/>
</dbReference>
<reference evidence="4 5" key="1">
    <citation type="submission" date="2020-02" db="EMBL/GenBank/DDBJ databases">
        <title>Draft genome sequence of Haematococcus lacustris strain NIES-144.</title>
        <authorList>
            <person name="Morimoto D."/>
            <person name="Nakagawa S."/>
            <person name="Yoshida T."/>
            <person name="Sawayama S."/>
        </authorList>
    </citation>
    <scope>NUCLEOTIDE SEQUENCE [LARGE SCALE GENOMIC DNA]</scope>
    <source>
        <strain evidence="4 5">NIES-144</strain>
    </source>
</reference>
<keyword evidence="2" id="KW-0805">Transcription regulation</keyword>
<gene>
    <name evidence="4" type="ORF">HaLaN_09976</name>
</gene>
<evidence type="ECO:0000313" key="5">
    <source>
        <dbReference type="Proteomes" id="UP000485058"/>
    </source>
</evidence>
<dbReference type="Pfam" id="PF02536">
    <property type="entry name" value="mTERF"/>
    <property type="match status" value="1"/>
</dbReference>
<keyword evidence="2" id="KW-0806">Transcription termination</keyword>
<keyword evidence="3" id="KW-0809">Transit peptide</keyword>
<proteinExistence type="inferred from homology"/>
<dbReference type="GO" id="GO:0006353">
    <property type="term" value="P:DNA-templated transcription termination"/>
    <property type="evidence" value="ECO:0007669"/>
    <property type="project" value="UniProtKB-KW"/>
</dbReference>